<sequence length="42" mass="5086">MVSFCSLHVIYLSQTRFVISSFVLQFFLILFHRTQHQTFYLS</sequence>
<protein>
    <submittedName>
        <fullName evidence="2">Uncharacterized protein</fullName>
    </submittedName>
</protein>
<reference evidence="2" key="1">
    <citation type="submission" date="2014-09" db="EMBL/GenBank/DDBJ databases">
        <authorList>
            <person name="Magalhaes I.L.F."/>
            <person name="Oliveira U."/>
            <person name="Santos F.R."/>
            <person name="Vidigal T.H.D.A."/>
            <person name="Brescovit A.D."/>
            <person name="Santos A.J."/>
        </authorList>
    </citation>
    <scope>NUCLEOTIDE SEQUENCE</scope>
    <source>
        <tissue evidence="2">Shoot tissue taken approximately 20 cm above the soil surface</tissue>
    </source>
</reference>
<keyword evidence="1" id="KW-0472">Membrane</keyword>
<proteinExistence type="predicted"/>
<dbReference type="EMBL" id="GBRH01208838">
    <property type="protein sequence ID" value="JAD89057.1"/>
    <property type="molecule type" value="Transcribed_RNA"/>
</dbReference>
<keyword evidence="1" id="KW-0812">Transmembrane</keyword>
<accession>A0A0A9DZ88</accession>
<organism evidence="2">
    <name type="scientific">Arundo donax</name>
    <name type="common">Giant reed</name>
    <name type="synonym">Donax arundinaceus</name>
    <dbReference type="NCBI Taxonomy" id="35708"/>
    <lineage>
        <taxon>Eukaryota</taxon>
        <taxon>Viridiplantae</taxon>
        <taxon>Streptophyta</taxon>
        <taxon>Embryophyta</taxon>
        <taxon>Tracheophyta</taxon>
        <taxon>Spermatophyta</taxon>
        <taxon>Magnoliopsida</taxon>
        <taxon>Liliopsida</taxon>
        <taxon>Poales</taxon>
        <taxon>Poaceae</taxon>
        <taxon>PACMAD clade</taxon>
        <taxon>Arundinoideae</taxon>
        <taxon>Arundineae</taxon>
        <taxon>Arundo</taxon>
    </lineage>
</organism>
<dbReference type="AlphaFoldDB" id="A0A0A9DZ88"/>
<feature type="transmembrane region" description="Helical" evidence="1">
    <location>
        <begin position="12"/>
        <end position="31"/>
    </location>
</feature>
<name>A0A0A9DZ88_ARUDO</name>
<keyword evidence="1" id="KW-1133">Transmembrane helix</keyword>
<evidence type="ECO:0000256" key="1">
    <source>
        <dbReference type="SAM" id="Phobius"/>
    </source>
</evidence>
<evidence type="ECO:0000313" key="2">
    <source>
        <dbReference type="EMBL" id="JAD89057.1"/>
    </source>
</evidence>
<reference evidence="2" key="2">
    <citation type="journal article" date="2015" name="Data Brief">
        <title>Shoot transcriptome of the giant reed, Arundo donax.</title>
        <authorList>
            <person name="Barrero R.A."/>
            <person name="Guerrero F.D."/>
            <person name="Moolhuijzen P."/>
            <person name="Goolsby J.A."/>
            <person name="Tidwell J."/>
            <person name="Bellgard S.E."/>
            <person name="Bellgard M.I."/>
        </authorList>
    </citation>
    <scope>NUCLEOTIDE SEQUENCE</scope>
    <source>
        <tissue evidence="2">Shoot tissue taken approximately 20 cm above the soil surface</tissue>
    </source>
</reference>